<reference evidence="1 2" key="1">
    <citation type="journal article" date="2024" name="G3 (Bethesda)">
        <title>Genome assembly of Hibiscus sabdariffa L. provides insights into metabolisms of medicinal natural products.</title>
        <authorList>
            <person name="Kim T."/>
        </authorList>
    </citation>
    <scope>NUCLEOTIDE SEQUENCE [LARGE SCALE GENOMIC DNA]</scope>
    <source>
        <strain evidence="1">TK-2024</strain>
        <tissue evidence="1">Old leaves</tissue>
    </source>
</reference>
<dbReference type="EMBL" id="JBBPBN010000037">
    <property type="protein sequence ID" value="KAK9000470.1"/>
    <property type="molecule type" value="Genomic_DNA"/>
</dbReference>
<evidence type="ECO:0000313" key="2">
    <source>
        <dbReference type="Proteomes" id="UP001396334"/>
    </source>
</evidence>
<keyword evidence="2" id="KW-1185">Reference proteome</keyword>
<evidence type="ECO:0000313" key="1">
    <source>
        <dbReference type="EMBL" id="KAK9000470.1"/>
    </source>
</evidence>
<accession>A0ABR2QIU5</accession>
<sequence>MTVSVWSGLVKRIGSMRFYRWSSSGGNEPHGCSRSSSTESHMQGENQYGWCLTLVDEQCSKFIGFCLVLKVELWVSLWGFGSLKRWVLELELGRFQHVPRTKNKMVDGMIKMAPMDVLECAKFIAPPEGIFDVLHEDTVSW</sequence>
<comment type="caution">
    <text evidence="1">The sequence shown here is derived from an EMBL/GenBank/DDBJ whole genome shotgun (WGS) entry which is preliminary data.</text>
</comment>
<protein>
    <recommendedName>
        <fullName evidence="3">RNase H type-1 domain-containing protein</fullName>
    </recommendedName>
</protein>
<gene>
    <name evidence="1" type="ORF">V6N11_080968</name>
</gene>
<name>A0ABR2QIU5_9ROSI</name>
<proteinExistence type="predicted"/>
<organism evidence="1 2">
    <name type="scientific">Hibiscus sabdariffa</name>
    <name type="common">roselle</name>
    <dbReference type="NCBI Taxonomy" id="183260"/>
    <lineage>
        <taxon>Eukaryota</taxon>
        <taxon>Viridiplantae</taxon>
        <taxon>Streptophyta</taxon>
        <taxon>Embryophyta</taxon>
        <taxon>Tracheophyta</taxon>
        <taxon>Spermatophyta</taxon>
        <taxon>Magnoliopsida</taxon>
        <taxon>eudicotyledons</taxon>
        <taxon>Gunneridae</taxon>
        <taxon>Pentapetalae</taxon>
        <taxon>rosids</taxon>
        <taxon>malvids</taxon>
        <taxon>Malvales</taxon>
        <taxon>Malvaceae</taxon>
        <taxon>Malvoideae</taxon>
        <taxon>Hibiscus</taxon>
    </lineage>
</organism>
<dbReference type="Proteomes" id="UP001396334">
    <property type="component" value="Unassembled WGS sequence"/>
</dbReference>
<evidence type="ECO:0008006" key="3">
    <source>
        <dbReference type="Google" id="ProtNLM"/>
    </source>
</evidence>